<dbReference type="EMBL" id="JAAXKY010000087">
    <property type="protein sequence ID" value="NMH80049.1"/>
    <property type="molecule type" value="Genomic_DNA"/>
</dbReference>
<keyword evidence="2" id="KW-1185">Reference proteome</keyword>
<evidence type="ECO:0000313" key="2">
    <source>
        <dbReference type="Proteomes" id="UP001296706"/>
    </source>
</evidence>
<protein>
    <submittedName>
        <fullName evidence="1">Uncharacterized protein</fullName>
    </submittedName>
</protein>
<name>A0ABX1RJC2_9PSEU</name>
<dbReference type="RefSeq" id="WP_169398110.1">
    <property type="nucleotide sequence ID" value="NZ_BAAAJH010000001.1"/>
</dbReference>
<accession>A0ABX1RJC2</accession>
<gene>
    <name evidence="1" type="ORF">HF577_23520</name>
</gene>
<dbReference type="Proteomes" id="UP001296706">
    <property type="component" value="Unassembled WGS sequence"/>
</dbReference>
<reference evidence="1 2" key="1">
    <citation type="submission" date="2020-04" db="EMBL/GenBank/DDBJ databases">
        <authorList>
            <person name="Klaysubun C."/>
            <person name="Duangmal K."/>
            <person name="Lipun K."/>
        </authorList>
    </citation>
    <scope>NUCLEOTIDE SEQUENCE [LARGE SCALE GENOMIC DNA]</scope>
    <source>
        <strain evidence="1 2">JCM 11839</strain>
    </source>
</reference>
<sequence>MSPRAAAIRELLNEWDFIGVVPDGIVDEYDCLIAPISERLSRGAGSDELYTFLDTELPDHFGLGGGRSPASERFVASVLRLRE</sequence>
<comment type="caution">
    <text evidence="1">The sequence shown here is derived from an EMBL/GenBank/DDBJ whole genome shotgun (WGS) entry which is preliminary data.</text>
</comment>
<organism evidence="1 2">
    <name type="scientific">Pseudonocardia xinjiangensis</name>
    <dbReference type="NCBI Taxonomy" id="75289"/>
    <lineage>
        <taxon>Bacteria</taxon>
        <taxon>Bacillati</taxon>
        <taxon>Actinomycetota</taxon>
        <taxon>Actinomycetes</taxon>
        <taxon>Pseudonocardiales</taxon>
        <taxon>Pseudonocardiaceae</taxon>
        <taxon>Pseudonocardia</taxon>
    </lineage>
</organism>
<evidence type="ECO:0000313" key="1">
    <source>
        <dbReference type="EMBL" id="NMH80049.1"/>
    </source>
</evidence>
<proteinExistence type="predicted"/>